<gene>
    <name evidence="1" type="ORF">J2S08_000258</name>
</gene>
<organism evidence="1 2">
    <name type="scientific">Bacillus chungangensis</name>
    <dbReference type="NCBI Taxonomy" id="587633"/>
    <lineage>
        <taxon>Bacteria</taxon>
        <taxon>Bacillati</taxon>
        <taxon>Bacillota</taxon>
        <taxon>Bacilli</taxon>
        <taxon>Bacillales</taxon>
        <taxon>Bacillaceae</taxon>
        <taxon>Bacillus</taxon>
    </lineage>
</organism>
<evidence type="ECO:0000313" key="2">
    <source>
        <dbReference type="Proteomes" id="UP001223586"/>
    </source>
</evidence>
<proteinExistence type="predicted"/>
<accession>A0ABT9WMB5</accession>
<keyword evidence="2" id="KW-1185">Reference proteome</keyword>
<comment type="caution">
    <text evidence="1">The sequence shown here is derived from an EMBL/GenBank/DDBJ whole genome shotgun (WGS) entry which is preliminary data.</text>
</comment>
<evidence type="ECO:0000313" key="1">
    <source>
        <dbReference type="EMBL" id="MDQ0174427.1"/>
    </source>
</evidence>
<name>A0ABT9WMB5_9BACI</name>
<protein>
    <recommendedName>
        <fullName evidence="3">Transcriptional regulator</fullName>
    </recommendedName>
</protein>
<dbReference type="Proteomes" id="UP001223586">
    <property type="component" value="Unassembled WGS sequence"/>
</dbReference>
<reference evidence="1 2" key="1">
    <citation type="submission" date="2023-07" db="EMBL/GenBank/DDBJ databases">
        <title>Genomic Encyclopedia of Type Strains, Phase IV (KMG-IV): sequencing the most valuable type-strain genomes for metagenomic binning, comparative biology and taxonomic classification.</title>
        <authorList>
            <person name="Goeker M."/>
        </authorList>
    </citation>
    <scope>NUCLEOTIDE SEQUENCE [LARGE SCALE GENOMIC DNA]</scope>
    <source>
        <strain evidence="1 2">DSM 23837</strain>
    </source>
</reference>
<sequence>MSNDKEVFSKWVNSMWDALGAMPSDPKEVIGMSNEEVEKAHDYLAKLEQSIALNNEDILVLVSAIRRFLYENIGDIDDLFPVPANMSKKQRDLALERLEKSYPDAELLIKYLQGLYNRIAAEFNEDE</sequence>
<dbReference type="EMBL" id="JAUSTT010000001">
    <property type="protein sequence ID" value="MDQ0174427.1"/>
    <property type="molecule type" value="Genomic_DNA"/>
</dbReference>
<dbReference type="RefSeq" id="WP_307225878.1">
    <property type="nucleotide sequence ID" value="NZ_JAUSTT010000001.1"/>
</dbReference>
<evidence type="ECO:0008006" key="3">
    <source>
        <dbReference type="Google" id="ProtNLM"/>
    </source>
</evidence>